<dbReference type="GO" id="GO:0005992">
    <property type="term" value="P:trehalose biosynthetic process"/>
    <property type="evidence" value="ECO:0007669"/>
    <property type="project" value="InterPro"/>
</dbReference>
<dbReference type="CDD" id="cd03788">
    <property type="entry name" value="GT20_TPS"/>
    <property type="match status" value="1"/>
</dbReference>
<dbReference type="Pfam" id="PF00982">
    <property type="entry name" value="Glyco_transf_20"/>
    <property type="match status" value="1"/>
</dbReference>
<dbReference type="GO" id="GO:0003825">
    <property type="term" value="F:alpha,alpha-trehalose-phosphate synthase (UDP-forming) activity"/>
    <property type="evidence" value="ECO:0007669"/>
    <property type="project" value="TreeGrafter"/>
</dbReference>
<dbReference type="GO" id="GO:0004805">
    <property type="term" value="F:trehalose-phosphatase activity"/>
    <property type="evidence" value="ECO:0007669"/>
    <property type="project" value="TreeGrafter"/>
</dbReference>
<dbReference type="AlphaFoldDB" id="A0A4Q9LAI4"/>
<dbReference type="PANTHER" id="PTHR10788:SF106">
    <property type="entry name" value="BCDNA.GH08860"/>
    <property type="match status" value="1"/>
</dbReference>
<dbReference type="Proteomes" id="UP000291404">
    <property type="component" value="Unassembled WGS sequence"/>
</dbReference>
<dbReference type="GO" id="GO:0005829">
    <property type="term" value="C:cytosol"/>
    <property type="evidence" value="ECO:0007669"/>
    <property type="project" value="TreeGrafter"/>
</dbReference>
<dbReference type="VEuPathDB" id="MicrosporidiaDB:CWI39_0302p0020"/>
<comment type="caution">
    <text evidence="1">The sequence shown here is derived from an EMBL/GenBank/DDBJ whole genome shotgun (WGS) entry which is preliminary data.</text>
</comment>
<dbReference type="Gene3D" id="3.40.50.2000">
    <property type="entry name" value="Glycogen Phosphorylase B"/>
    <property type="match status" value="2"/>
</dbReference>
<sequence>MRLIVVSNRLPVKVNKVDNNFVYKQSSGGLATGLICLKNTTDFIWVGNMNLKDFSEEEKVVVEKDCWEKYKSIPLFLDPELDEKYYNGFCNCILWPLLHTFQDEVTFSLANWEAYTKASEQICEKIASFTEDGDIIWVHDYHLMILPRLIKEKIKKNIKIGFFLHTPFPSSEIFSVLPVRKDIILGLLSADLVSFHSYEYLTHFINTCEKMFPKIENFCNGTDFKALKIISDENEDIKKLKLIYEPDNIQIGHKTIQVAVTPIGIDPKMFTDILKSEKCRARINELRRIYKNKFVFLGIDRVDYIKGIPNRIQGVERFIQRYPEYIDNFVFLQIGVPSRIDVVEYESLVSVINMKISELNSKYGSVDQTFFYFLNKSVEQSELCALYALGDSCVITSLRDGMNLVALEYISCQEDNKGILILSEFAGAMQTVPGALSINPWNIDEIADAMKNAMVMTQQERKERYDINKIGIEKFTAAKWAKDNLDILMDLHK</sequence>
<dbReference type="EMBL" id="PITI01000856">
    <property type="protein sequence ID" value="TBU03820.1"/>
    <property type="molecule type" value="Genomic_DNA"/>
</dbReference>
<dbReference type="STRING" id="148818.A0A4Q9LAI4"/>
<organism evidence="1 2">
    <name type="scientific">Hamiltosporidium magnivora</name>
    <dbReference type="NCBI Taxonomy" id="148818"/>
    <lineage>
        <taxon>Eukaryota</taxon>
        <taxon>Fungi</taxon>
        <taxon>Fungi incertae sedis</taxon>
        <taxon>Microsporidia</taxon>
        <taxon>Dubosqiidae</taxon>
        <taxon>Hamiltosporidium</taxon>
    </lineage>
</organism>
<evidence type="ECO:0000313" key="2">
    <source>
        <dbReference type="Proteomes" id="UP000291404"/>
    </source>
</evidence>
<dbReference type="PANTHER" id="PTHR10788">
    <property type="entry name" value="TREHALOSE-6-PHOSPHATE SYNTHASE"/>
    <property type="match status" value="1"/>
</dbReference>
<name>A0A4Q9LAI4_9MICR</name>
<dbReference type="InterPro" id="IPR001830">
    <property type="entry name" value="Glyco_trans_20"/>
</dbReference>
<dbReference type="VEuPathDB" id="MicrosporidiaDB:CWI36_0856p0030"/>
<reference evidence="1 2" key="1">
    <citation type="submission" date="2017-12" db="EMBL/GenBank/DDBJ databases">
        <authorList>
            <person name="Pombert J.-F."/>
            <person name="Haag K.L."/>
            <person name="Ebert D."/>
        </authorList>
    </citation>
    <scope>NUCLEOTIDE SEQUENCE [LARGE SCALE GENOMIC DNA]</scope>
    <source>
        <strain evidence="1">BE-OM-2</strain>
    </source>
</reference>
<keyword evidence="2" id="KW-1185">Reference proteome</keyword>
<protein>
    <submittedName>
        <fullName evidence="1">Alpha,alpha-trehalose-phosphate synthase</fullName>
    </submittedName>
</protein>
<gene>
    <name evidence="1" type="ORF">CWI36_0856p0030</name>
</gene>
<accession>A0A4Q9LAI4</accession>
<evidence type="ECO:0000313" key="1">
    <source>
        <dbReference type="EMBL" id="TBU03820.1"/>
    </source>
</evidence>
<dbReference type="SUPFAM" id="SSF53756">
    <property type="entry name" value="UDP-Glycosyltransferase/glycogen phosphorylase"/>
    <property type="match status" value="1"/>
</dbReference>
<proteinExistence type="predicted"/>